<dbReference type="KEGG" id="sbj:CF168_02955"/>
<feature type="transmembrane region" description="Helical" evidence="1">
    <location>
        <begin position="12"/>
        <end position="32"/>
    </location>
</feature>
<dbReference type="AlphaFoldDB" id="A0A220UJ08"/>
<evidence type="ECO:0008006" key="4">
    <source>
        <dbReference type="Google" id="ProtNLM"/>
    </source>
</evidence>
<reference evidence="2 3" key="1">
    <citation type="submission" date="2017-07" db="EMBL/GenBank/DDBJ databases">
        <title>Phenotypical and genomic characterization of a clinical isolate of Shewanella bicestrii sp. nov. producing an extended-spectrum beta-lactamase and a new oxacillinase variant.</title>
        <authorList>
            <person name="Jousset A.B."/>
            <person name="Bonnin R.A."/>
            <person name="Girlich D."/>
            <person name="Dabos L."/>
            <person name="Potron A."/>
            <person name="Dortet L."/>
            <person name="Glaser P."/>
            <person name="Naas T."/>
        </authorList>
    </citation>
    <scope>NUCLEOTIDE SEQUENCE [LARGE SCALE GENOMIC DNA]</scope>
    <source>
        <strain evidence="2 3">JAB-1</strain>
    </source>
</reference>
<sequence length="232" mass="27507">MKLFKTKFELTLSSIMLALYISSIIIFSILYFLEIIKSPKIEPLIGGGLVSLIAVFIQFLMQYQDFKNNEKLTKSGVVNFLERRDDKDYYEKIIKTTKEKLNLLFYTGKRFSEDFCQDFDGDNAIIEALKKGVKIRLLLIDESLLPDDEKDNFRIAENNFKRLKIKYKDNFDYRYYKHIQTHNIFMNESSAIIGPYFHKKKSKYSNSIHFKSNSPYVTDFINFFEAEWEECT</sequence>
<keyword evidence="3" id="KW-1185">Reference proteome</keyword>
<keyword evidence="1" id="KW-0812">Transmembrane</keyword>
<proteinExistence type="predicted"/>
<dbReference type="RefSeq" id="WP_089066915.1">
    <property type="nucleotide sequence ID" value="NZ_CP022358.1"/>
</dbReference>
<keyword evidence="1" id="KW-1133">Transmembrane helix</keyword>
<dbReference type="Proteomes" id="UP000198367">
    <property type="component" value="Chromosome"/>
</dbReference>
<gene>
    <name evidence="2" type="ORF">CF168_02955</name>
</gene>
<evidence type="ECO:0000313" key="3">
    <source>
        <dbReference type="Proteomes" id="UP000198367"/>
    </source>
</evidence>
<dbReference type="EMBL" id="CP022358">
    <property type="protein sequence ID" value="ASK67902.1"/>
    <property type="molecule type" value="Genomic_DNA"/>
</dbReference>
<protein>
    <recommendedName>
        <fullName evidence="4">Phospholipase D-like domain-containing protein</fullName>
    </recommendedName>
</protein>
<name>A0A220UJ08_9GAMM</name>
<accession>A0A220UJ08</accession>
<feature type="transmembrane region" description="Helical" evidence="1">
    <location>
        <begin position="44"/>
        <end position="61"/>
    </location>
</feature>
<keyword evidence="1" id="KW-0472">Membrane</keyword>
<organism evidence="2 3">
    <name type="scientific">Shewanella bicestrii</name>
    <dbReference type="NCBI Taxonomy" id="2018305"/>
    <lineage>
        <taxon>Bacteria</taxon>
        <taxon>Pseudomonadati</taxon>
        <taxon>Pseudomonadota</taxon>
        <taxon>Gammaproteobacteria</taxon>
        <taxon>Alteromonadales</taxon>
        <taxon>Shewanellaceae</taxon>
        <taxon>Shewanella</taxon>
    </lineage>
</organism>
<evidence type="ECO:0000313" key="2">
    <source>
        <dbReference type="EMBL" id="ASK67902.1"/>
    </source>
</evidence>
<evidence type="ECO:0000256" key="1">
    <source>
        <dbReference type="SAM" id="Phobius"/>
    </source>
</evidence>